<feature type="region of interest" description="Disordered" evidence="1">
    <location>
        <begin position="151"/>
        <end position="208"/>
    </location>
</feature>
<feature type="compositionally biased region" description="Polar residues" evidence="1">
    <location>
        <begin position="48"/>
        <end position="59"/>
    </location>
</feature>
<reference evidence="2" key="1">
    <citation type="submission" date="2009-11" db="EMBL/GenBank/DDBJ databases">
        <authorList>
            <consortium name="The Broad Institute Genome Sequencing Platform"/>
            <person name="Ward D."/>
            <person name="Feldgarden M."/>
            <person name="Earl A."/>
            <person name="Young S.K."/>
            <person name="Zeng Q."/>
            <person name="Koehrsen M."/>
            <person name="Alvarado L."/>
            <person name="Berlin A."/>
            <person name="Bochicchio J."/>
            <person name="Borenstein D."/>
            <person name="Chapman S.B."/>
            <person name="Chen Z."/>
            <person name="Engels R."/>
            <person name="Freedman E."/>
            <person name="Gellesch M."/>
            <person name="Goldberg J."/>
            <person name="Griggs A."/>
            <person name="Gujja S."/>
            <person name="Heilman E."/>
            <person name="Heiman D."/>
            <person name="Hepburn T."/>
            <person name="Howarth C."/>
            <person name="Jen D."/>
            <person name="Larson L."/>
            <person name="Lewis B."/>
            <person name="Mehta T."/>
            <person name="Park D."/>
            <person name="Pearson M."/>
            <person name="Roberts A."/>
            <person name="Saif S."/>
            <person name="Shea T."/>
            <person name="Shenoy N."/>
            <person name="Sisk P."/>
            <person name="Stolte C."/>
            <person name="Sykes S."/>
            <person name="Thomson T."/>
            <person name="Walk T."/>
            <person name="White J."/>
            <person name="Yandava C."/>
            <person name="Izard J."/>
            <person name="Baranova O.V."/>
            <person name="Blanton J.M."/>
            <person name="Tanner A.C."/>
            <person name="Dewhirst F.E."/>
            <person name="Haas B."/>
            <person name="Nusbaum C."/>
            <person name="Birren B."/>
        </authorList>
    </citation>
    <scope>NUCLEOTIDE SEQUENCE [LARGE SCALE GENOMIC DNA]</scope>
    <source>
        <strain evidence="2">1-1 BBBD Race 1</strain>
    </source>
</reference>
<accession>A0A180GUI8</accession>
<dbReference type="OrthoDB" id="103819at2759"/>
<evidence type="ECO:0000313" key="3">
    <source>
        <dbReference type="EnsemblFungi" id="PTTG_02280-t43_1-p1"/>
    </source>
</evidence>
<proteinExistence type="predicted"/>
<reference evidence="2" key="2">
    <citation type="submission" date="2016-05" db="EMBL/GenBank/DDBJ databases">
        <title>Comparative analysis highlights variable genome content of wheat rusts and divergence of the mating loci.</title>
        <authorList>
            <person name="Cuomo C.A."/>
            <person name="Bakkeren G."/>
            <person name="Szabo L."/>
            <person name="Khalil H."/>
            <person name="Joly D."/>
            <person name="Goldberg J."/>
            <person name="Young S."/>
            <person name="Zeng Q."/>
            <person name="Fellers J."/>
        </authorList>
    </citation>
    <scope>NUCLEOTIDE SEQUENCE [LARGE SCALE GENOMIC DNA]</scope>
    <source>
        <strain evidence="2">1-1 BBBD Race 1</strain>
    </source>
</reference>
<keyword evidence="4" id="KW-1185">Reference proteome</keyword>
<reference evidence="3 4" key="3">
    <citation type="journal article" date="2017" name="G3 (Bethesda)">
        <title>Comparative analysis highlights variable genome content of wheat rusts and divergence of the mating loci.</title>
        <authorList>
            <person name="Cuomo C.A."/>
            <person name="Bakkeren G."/>
            <person name="Khalil H.B."/>
            <person name="Panwar V."/>
            <person name="Joly D."/>
            <person name="Linning R."/>
            <person name="Sakthikumar S."/>
            <person name="Song X."/>
            <person name="Adiconis X."/>
            <person name="Fan L."/>
            <person name="Goldberg J.M."/>
            <person name="Levin J.Z."/>
            <person name="Young S."/>
            <person name="Zeng Q."/>
            <person name="Anikster Y."/>
            <person name="Bruce M."/>
            <person name="Wang M."/>
            <person name="Yin C."/>
            <person name="McCallum B."/>
            <person name="Szabo L.J."/>
            <person name="Hulbert S."/>
            <person name="Chen X."/>
            <person name="Fellers J.P."/>
        </authorList>
    </citation>
    <scope>NUCLEOTIDE SEQUENCE</scope>
    <source>
        <strain evidence="4">Isolate 1-1 / race 1 (BBBD)</strain>
        <strain evidence="3">isolate 1-1 / race 1 (BBBD)</strain>
    </source>
</reference>
<gene>
    <name evidence="2" type="ORF">PTTG_02280</name>
</gene>
<evidence type="ECO:0000256" key="1">
    <source>
        <dbReference type="SAM" id="MobiDB-lite"/>
    </source>
</evidence>
<feature type="compositionally biased region" description="Polar residues" evidence="1">
    <location>
        <begin position="163"/>
        <end position="183"/>
    </location>
</feature>
<dbReference type="EnsemblFungi" id="PTTG_02280-t43_1">
    <property type="protein sequence ID" value="PTTG_02280-t43_1-p1"/>
    <property type="gene ID" value="PTTG_02280"/>
</dbReference>
<dbReference type="AlphaFoldDB" id="A0A180GUI8"/>
<dbReference type="VEuPathDB" id="FungiDB:PTTG_02280"/>
<organism evidence="2">
    <name type="scientific">Puccinia triticina (isolate 1-1 / race 1 (BBBD))</name>
    <name type="common">Brown leaf rust fungus</name>
    <dbReference type="NCBI Taxonomy" id="630390"/>
    <lineage>
        <taxon>Eukaryota</taxon>
        <taxon>Fungi</taxon>
        <taxon>Dikarya</taxon>
        <taxon>Basidiomycota</taxon>
        <taxon>Pucciniomycotina</taxon>
        <taxon>Pucciniomycetes</taxon>
        <taxon>Pucciniales</taxon>
        <taxon>Pucciniaceae</taxon>
        <taxon>Puccinia</taxon>
    </lineage>
</organism>
<evidence type="ECO:0000313" key="2">
    <source>
        <dbReference type="EMBL" id="OAV96049.1"/>
    </source>
</evidence>
<evidence type="ECO:0000313" key="4">
    <source>
        <dbReference type="Proteomes" id="UP000005240"/>
    </source>
</evidence>
<feature type="region of interest" description="Disordered" evidence="1">
    <location>
        <begin position="48"/>
        <end position="67"/>
    </location>
</feature>
<name>A0A180GUI8_PUCT1</name>
<reference evidence="3" key="4">
    <citation type="submission" date="2025-05" db="UniProtKB">
        <authorList>
            <consortium name="EnsemblFungi"/>
        </authorList>
    </citation>
    <scope>IDENTIFICATION</scope>
    <source>
        <strain evidence="3">isolate 1-1 / race 1 (BBBD)</strain>
    </source>
</reference>
<dbReference type="EMBL" id="ADAS02000022">
    <property type="protein sequence ID" value="OAV96049.1"/>
    <property type="molecule type" value="Genomic_DNA"/>
</dbReference>
<sequence length="541" mass="59754">MNLFACIHGFDGVNLPNRHRLKAINALALLAAGNLSLHELGQLPEVTTPINFHPSTPRKSQPSPQQTWPPSCYWSLLYPIKRRLVLFLWQDGRLKPKEIGLLHQAHSLVFASPLSFFRGYSTGNYASITLGVPTHSQETISHQISDRFPSPISSGLSADRRPTSFSASRMNTTNSGPTYVHNGTQHEKKSRTGIPYHNHPPSLGSTSLPGLSIGNHSYSSSLDFYLPNNLPIGHPPWPNFNNKLHYFHHIHHHQLNIRWPRTGIDIAARQTILHTACLIGPHRAWVPGWIQPPEYKNFAGVRDWAPCDVGRSSLSWTKFRFCAGCLRKKAWWRAGRPWRERPARAVETRICRWVRRWRRSRRVGGSRDGKGGFRGHVAGGWACSESTLPPHSSFRPAASPRWINATITAPTAITLDILGTAATPGLVYARSSFALHNRLALLLVRLAHLKALSHGLPNFSSSAAGALRVADPAPSLARIHPVSIGSLSLVAAKLAAHFHTLAALFVPALPKNHLCLLESLPTSIGGRMGTLILHSSLPPFL</sequence>
<dbReference type="Proteomes" id="UP000005240">
    <property type="component" value="Unassembled WGS sequence"/>
</dbReference>
<protein>
    <submittedName>
        <fullName evidence="2 3">Uncharacterized protein</fullName>
    </submittedName>
</protein>